<keyword evidence="5" id="KW-1185">Reference proteome</keyword>
<dbReference type="OrthoDB" id="9801469at2"/>
<evidence type="ECO:0000313" key="6">
    <source>
        <dbReference type="Proteomes" id="UP000231990"/>
    </source>
</evidence>
<accession>A0A2M9ZJL3</accession>
<reference evidence="5 6" key="1">
    <citation type="submission" date="2017-07" db="EMBL/GenBank/DDBJ databases">
        <title>Leptospira spp. isolated from tropical soils.</title>
        <authorList>
            <person name="Thibeaux R."/>
            <person name="Iraola G."/>
            <person name="Ferres I."/>
            <person name="Bierque E."/>
            <person name="Girault D."/>
            <person name="Soupe-Gilbert M.-E."/>
            <person name="Picardeau M."/>
            <person name="Goarant C."/>
        </authorList>
    </citation>
    <scope>NUCLEOTIDE SEQUENCE [LARGE SCALE GENOMIC DNA]</scope>
    <source>
        <strain evidence="4 6">FH1-B-B1</strain>
        <strain evidence="3 5">FH1-B-C1</strain>
    </source>
</reference>
<evidence type="ECO:0000313" key="3">
    <source>
        <dbReference type="EMBL" id="PJZ68567.1"/>
    </source>
</evidence>
<comment type="caution">
    <text evidence="4">The sequence shown here is derived from an EMBL/GenBank/DDBJ whole genome shotgun (WGS) entry which is preliminary data.</text>
</comment>
<dbReference type="Gene3D" id="3.30.300.90">
    <property type="entry name" value="BolA-like"/>
    <property type="match status" value="1"/>
</dbReference>
<dbReference type="Pfam" id="PF01722">
    <property type="entry name" value="BolA"/>
    <property type="match status" value="1"/>
</dbReference>
<evidence type="ECO:0000313" key="5">
    <source>
        <dbReference type="Proteomes" id="UP000231962"/>
    </source>
</evidence>
<dbReference type="InterPro" id="IPR050961">
    <property type="entry name" value="BolA/IbaG_stress_morph_reg"/>
</dbReference>
<sequence>MTIEQIRQKIAAGLPGADVTILDPYHDGVHIKAVVKYEGFAGKSILEQHRMVYSTLEEELKEEVHALALETRAS</sequence>
<proteinExistence type="inferred from homology"/>
<dbReference type="Proteomes" id="UP000231962">
    <property type="component" value="Unassembled WGS sequence"/>
</dbReference>
<dbReference type="InterPro" id="IPR036065">
    <property type="entry name" value="BolA-like_sf"/>
</dbReference>
<organism evidence="4 6">
    <name type="scientific">Leptospira perolatii</name>
    <dbReference type="NCBI Taxonomy" id="2023191"/>
    <lineage>
        <taxon>Bacteria</taxon>
        <taxon>Pseudomonadati</taxon>
        <taxon>Spirochaetota</taxon>
        <taxon>Spirochaetia</taxon>
        <taxon>Leptospirales</taxon>
        <taxon>Leptospiraceae</taxon>
        <taxon>Leptospira</taxon>
    </lineage>
</organism>
<dbReference type="EMBL" id="NPDY01000019">
    <property type="protein sequence ID" value="PJZ68567.1"/>
    <property type="molecule type" value="Genomic_DNA"/>
</dbReference>
<dbReference type="AlphaFoldDB" id="A0A2M9ZJL3"/>
<dbReference type="SUPFAM" id="SSF82657">
    <property type="entry name" value="BolA-like"/>
    <property type="match status" value="1"/>
</dbReference>
<comment type="similarity">
    <text evidence="1 2">Belongs to the BolA/IbaG family.</text>
</comment>
<gene>
    <name evidence="3" type="ORF">CH360_15385</name>
    <name evidence="4" type="ORF">CH373_14930</name>
</gene>
<evidence type="ECO:0000256" key="2">
    <source>
        <dbReference type="RuleBase" id="RU003860"/>
    </source>
</evidence>
<evidence type="ECO:0000313" key="4">
    <source>
        <dbReference type="EMBL" id="PJZ72222.1"/>
    </source>
</evidence>
<dbReference type="InterPro" id="IPR002634">
    <property type="entry name" value="BolA"/>
</dbReference>
<protein>
    <submittedName>
        <fullName evidence="4">BolA family transcriptional regulator</fullName>
    </submittedName>
</protein>
<dbReference type="Proteomes" id="UP000231990">
    <property type="component" value="Unassembled WGS sequence"/>
</dbReference>
<dbReference type="PANTHER" id="PTHR46229:SF2">
    <property type="entry name" value="BOLA-LIKE PROTEIN 1"/>
    <property type="match status" value="1"/>
</dbReference>
<name>A0A2M9ZJL3_9LEPT</name>
<dbReference type="PANTHER" id="PTHR46229">
    <property type="entry name" value="BOLA TRANSCRIPTION REGULATOR"/>
    <property type="match status" value="1"/>
</dbReference>
<dbReference type="RefSeq" id="WP_100714946.1">
    <property type="nucleotide sequence ID" value="NZ_NPDY01000019.1"/>
</dbReference>
<dbReference type="EMBL" id="NPDZ01000011">
    <property type="protein sequence ID" value="PJZ72222.1"/>
    <property type="molecule type" value="Genomic_DNA"/>
</dbReference>
<evidence type="ECO:0000256" key="1">
    <source>
        <dbReference type="ARBA" id="ARBA00005578"/>
    </source>
</evidence>
<dbReference type="PIRSF" id="PIRSF003113">
    <property type="entry name" value="BolA"/>
    <property type="match status" value="1"/>
</dbReference>